<feature type="compositionally biased region" description="Basic and acidic residues" evidence="3">
    <location>
        <begin position="404"/>
        <end position="415"/>
    </location>
</feature>
<feature type="compositionally biased region" description="Low complexity" evidence="3">
    <location>
        <begin position="551"/>
        <end position="562"/>
    </location>
</feature>
<evidence type="ECO:0000256" key="3">
    <source>
        <dbReference type="SAM" id="MobiDB-lite"/>
    </source>
</evidence>
<evidence type="ECO:0000313" key="4">
    <source>
        <dbReference type="Ensembl" id="ENSENLP00000008254.1"/>
    </source>
</evidence>
<reference evidence="4" key="1">
    <citation type="submission" date="2021-04" db="EMBL/GenBank/DDBJ databases">
        <authorList>
            <consortium name="Wellcome Sanger Institute Data Sharing"/>
        </authorList>
    </citation>
    <scope>NUCLEOTIDE SEQUENCE [LARGE SCALE GENOMIC DNA]</scope>
</reference>
<dbReference type="GO" id="GO:0005737">
    <property type="term" value="C:cytoplasm"/>
    <property type="evidence" value="ECO:0007669"/>
    <property type="project" value="TreeGrafter"/>
</dbReference>
<feature type="compositionally biased region" description="Low complexity" evidence="3">
    <location>
        <begin position="427"/>
        <end position="439"/>
    </location>
</feature>
<feature type="compositionally biased region" description="Polar residues" evidence="3">
    <location>
        <begin position="394"/>
        <end position="403"/>
    </location>
</feature>
<name>A0A665TEB2_ECHNA</name>
<feature type="region of interest" description="Disordered" evidence="3">
    <location>
        <begin position="511"/>
        <end position="567"/>
    </location>
</feature>
<reference evidence="4" key="2">
    <citation type="submission" date="2025-08" db="UniProtKB">
        <authorList>
            <consortium name="Ensembl"/>
        </authorList>
    </citation>
    <scope>IDENTIFICATION</scope>
</reference>
<dbReference type="Pfam" id="PF15268">
    <property type="entry name" value="Dapper"/>
    <property type="match status" value="2"/>
</dbReference>
<feature type="compositionally biased region" description="Low complexity" evidence="3">
    <location>
        <begin position="523"/>
        <end position="541"/>
    </location>
</feature>
<feature type="compositionally biased region" description="Gly residues" evidence="3">
    <location>
        <begin position="416"/>
        <end position="426"/>
    </location>
</feature>
<keyword evidence="2" id="KW-0175">Coiled coil</keyword>
<evidence type="ECO:0000313" key="5">
    <source>
        <dbReference type="Proteomes" id="UP000472264"/>
    </source>
</evidence>
<reference evidence="4" key="3">
    <citation type="submission" date="2025-09" db="UniProtKB">
        <authorList>
            <consortium name="Ensembl"/>
        </authorList>
    </citation>
    <scope>IDENTIFICATION</scope>
</reference>
<keyword evidence="5" id="KW-1185">Reference proteome</keyword>
<dbReference type="Proteomes" id="UP000472264">
    <property type="component" value="Chromosome 14"/>
</dbReference>
<sequence length="603" mass="66914">MHLDLILKLSFSLPMKAERSRNKERLEASLAGLCELELLKQRQESRVLSALCLGDALVSGHPPWGALQSANCALVESNSNARDDCGEDVVTKPGDPSGFNQHQVVPHFISVSERTGEKETGESWLPHSKRQAIICNTFGDMRVIDYSQEDQQAQKVESYIFGLIQRRALTPRPSKPRTSLAHDARAASAMRQSTLYQKVDQHSPKQLSAEVISTLSQGSEGTAPQACHKLDQELHQRIEFIKGISPLFHLEQSAKDKPGISRKLWQTSIVNTSHSASPDYASFILMQANQDSGNSEPELPQHFHNYHSPPALSKTHHPPIPNEQLVIAHYIPAQPCQASTRAHAHHPSNTHNKPSGVPTASQILPPKWRGGTKKCRLNEDKSCGNRKPGKKACRSQSEISLQRVQERKCNTERDGGGNGGGCGGRGSRSSQFRSKKQFQGSGNCRLWQSTLEFSQDEADLPPMDHVAKRTRRNRYTHTSYAYPHHNQNQHHHSHHQQQLEFQFEKDQVALCKPNDNDSPAQGESESSMSEADSPDSSSLSSDSDEIGLVWPQQLPPQLSLPSPSVPHGAPLQPRAFVKIKASHALKKKILRFRTGSLKVMTTV</sequence>
<organism evidence="4 5">
    <name type="scientific">Echeneis naucrates</name>
    <name type="common">Live sharksucker</name>
    <dbReference type="NCBI Taxonomy" id="173247"/>
    <lineage>
        <taxon>Eukaryota</taxon>
        <taxon>Metazoa</taxon>
        <taxon>Chordata</taxon>
        <taxon>Craniata</taxon>
        <taxon>Vertebrata</taxon>
        <taxon>Euteleostomi</taxon>
        <taxon>Actinopterygii</taxon>
        <taxon>Neopterygii</taxon>
        <taxon>Teleostei</taxon>
        <taxon>Neoteleostei</taxon>
        <taxon>Acanthomorphata</taxon>
        <taxon>Carangaria</taxon>
        <taxon>Carangiformes</taxon>
        <taxon>Echeneidae</taxon>
        <taxon>Echeneis</taxon>
    </lineage>
</organism>
<protein>
    <submittedName>
        <fullName evidence="4">Dishevelled-binding antagonist of beta-catenin 3a</fullName>
    </submittedName>
</protein>
<dbReference type="InParanoid" id="A0A665TEB2"/>
<dbReference type="PANTHER" id="PTHR15919">
    <property type="entry name" value="DAPPER-RELATED"/>
    <property type="match status" value="1"/>
</dbReference>
<comment type="similarity">
    <text evidence="1">Belongs to the dapper family.</text>
</comment>
<dbReference type="Ensembl" id="ENSENLT00000008632.1">
    <property type="protein sequence ID" value="ENSENLP00000008254.1"/>
    <property type="gene ID" value="ENSENLG00000004008.1"/>
</dbReference>
<dbReference type="InterPro" id="IPR024843">
    <property type="entry name" value="Dapper"/>
</dbReference>
<evidence type="ECO:0000256" key="1">
    <source>
        <dbReference type="ARBA" id="ARBA00010807"/>
    </source>
</evidence>
<dbReference type="GO" id="GO:0090090">
    <property type="term" value="P:negative regulation of canonical Wnt signaling pathway"/>
    <property type="evidence" value="ECO:0007669"/>
    <property type="project" value="TreeGrafter"/>
</dbReference>
<dbReference type="PANTHER" id="PTHR15919:SF1">
    <property type="entry name" value="DAPPER HOMOLOG 3"/>
    <property type="match status" value="1"/>
</dbReference>
<feature type="region of interest" description="Disordered" evidence="3">
    <location>
        <begin position="339"/>
        <end position="439"/>
    </location>
</feature>
<dbReference type="OMA" id="HCARRTR"/>
<dbReference type="AlphaFoldDB" id="A0A665TEB2"/>
<proteinExistence type="inferred from homology"/>
<feature type="compositionally biased region" description="Polar residues" evidence="3">
    <location>
        <begin position="349"/>
        <end position="362"/>
    </location>
</feature>
<evidence type="ECO:0000256" key="2">
    <source>
        <dbReference type="ARBA" id="ARBA00023054"/>
    </source>
</evidence>
<accession>A0A665TEB2</accession>